<proteinExistence type="inferred from homology"/>
<dbReference type="AlphaFoldDB" id="A0A437K9R3"/>
<dbReference type="GO" id="GO:0043190">
    <property type="term" value="C:ATP-binding cassette (ABC) transporter complex"/>
    <property type="evidence" value="ECO:0007669"/>
    <property type="project" value="InterPro"/>
</dbReference>
<comment type="caution">
    <text evidence="4">The sequence shown here is derived from an EMBL/GenBank/DDBJ whole genome shotgun (WGS) entry which is preliminary data.</text>
</comment>
<sequence length="304" mass="33043">MKKLLSFLIMMLIATGILAGCGTSSSSGSAKQSKFVIAYLPQETDEQMQKTYSNFEKELSEKIGMDVEAYQANSYNAAIEAMKNNKADMAMFGPFSYIVAEERAGAELIANLSNPALEGQAPSVIVVPKDSTIQSLADLKGKTIGFADPVSTTGHLLPKSTIVKELNMDVEELESKFFKSVQFAGGHDKALIGVVRGQYDAAGVSAMIPAMLEEKGVIEKDSYRVIAESEPIPVGAPFAVRGGLDQETKDKITEFLLSYDDSNYFKAILGTEDAKFVEANDSDYDELRDIAEMLNLSPEQLLEN</sequence>
<keyword evidence="2 3" id="KW-0732">Signal</keyword>
<dbReference type="Proteomes" id="UP000288024">
    <property type="component" value="Unassembled WGS sequence"/>
</dbReference>
<dbReference type="CDD" id="cd01071">
    <property type="entry name" value="PBP2_PhnD_like"/>
    <property type="match status" value="1"/>
</dbReference>
<comment type="similarity">
    <text evidence="1">Belongs to the phosphate/phosphite/phosphonate binding protein family.</text>
</comment>
<dbReference type="PANTHER" id="PTHR35841">
    <property type="entry name" value="PHOSPHONATES-BINDING PERIPLASMIC PROTEIN"/>
    <property type="match status" value="1"/>
</dbReference>
<feature type="chain" id="PRO_5038368804" evidence="3">
    <location>
        <begin position="20"/>
        <end position="304"/>
    </location>
</feature>
<dbReference type="PROSITE" id="PS51257">
    <property type="entry name" value="PROKAR_LIPOPROTEIN"/>
    <property type="match status" value="1"/>
</dbReference>
<dbReference type="InterPro" id="IPR005770">
    <property type="entry name" value="PhnD"/>
</dbReference>
<gene>
    <name evidence="4" type="ORF">EM808_14085</name>
</gene>
<dbReference type="SUPFAM" id="SSF53850">
    <property type="entry name" value="Periplasmic binding protein-like II"/>
    <property type="match status" value="1"/>
</dbReference>
<dbReference type="GO" id="GO:0055085">
    <property type="term" value="P:transmembrane transport"/>
    <property type="evidence" value="ECO:0007669"/>
    <property type="project" value="InterPro"/>
</dbReference>
<dbReference type="Pfam" id="PF12974">
    <property type="entry name" value="Phosphonate-bd"/>
    <property type="match status" value="1"/>
</dbReference>
<dbReference type="PANTHER" id="PTHR35841:SF1">
    <property type="entry name" value="PHOSPHONATES-BINDING PERIPLASMIC PROTEIN"/>
    <property type="match status" value="1"/>
</dbReference>
<organism evidence="4 5">
    <name type="scientific">Niallia taxi</name>
    <dbReference type="NCBI Taxonomy" id="2499688"/>
    <lineage>
        <taxon>Bacteria</taxon>
        <taxon>Bacillati</taxon>
        <taxon>Bacillota</taxon>
        <taxon>Bacilli</taxon>
        <taxon>Bacillales</taxon>
        <taxon>Bacillaceae</taxon>
        <taxon>Niallia</taxon>
    </lineage>
</organism>
<evidence type="ECO:0000313" key="5">
    <source>
        <dbReference type="Proteomes" id="UP000288024"/>
    </source>
</evidence>
<evidence type="ECO:0000256" key="1">
    <source>
        <dbReference type="ARBA" id="ARBA00007162"/>
    </source>
</evidence>
<name>A0A437K9R3_9BACI</name>
<dbReference type="EMBL" id="RZTZ01000005">
    <property type="protein sequence ID" value="RVT61387.1"/>
    <property type="molecule type" value="Genomic_DNA"/>
</dbReference>
<evidence type="ECO:0000256" key="2">
    <source>
        <dbReference type="ARBA" id="ARBA00022729"/>
    </source>
</evidence>
<accession>A0A437K9R3</accession>
<dbReference type="NCBIfam" id="TIGR01098">
    <property type="entry name" value="3A0109s03R"/>
    <property type="match status" value="1"/>
</dbReference>
<feature type="signal peptide" evidence="3">
    <location>
        <begin position="1"/>
        <end position="19"/>
    </location>
</feature>
<reference evidence="4 5" key="1">
    <citation type="submission" date="2019-01" db="EMBL/GenBank/DDBJ databases">
        <title>Bacillus sp. M5HDSG1-1, whole genome shotgun sequence.</title>
        <authorList>
            <person name="Tuo L."/>
        </authorList>
    </citation>
    <scope>NUCLEOTIDE SEQUENCE [LARGE SCALE GENOMIC DNA]</scope>
    <source>
        <strain evidence="4 5">M5HDSG1-1</strain>
    </source>
</reference>
<evidence type="ECO:0000313" key="4">
    <source>
        <dbReference type="EMBL" id="RVT61387.1"/>
    </source>
</evidence>
<dbReference type="Gene3D" id="3.40.190.10">
    <property type="entry name" value="Periplasmic binding protein-like II"/>
    <property type="match status" value="2"/>
</dbReference>
<evidence type="ECO:0000256" key="3">
    <source>
        <dbReference type="SAM" id="SignalP"/>
    </source>
</evidence>
<keyword evidence="5" id="KW-1185">Reference proteome</keyword>
<dbReference type="GeneID" id="87619393"/>
<dbReference type="RefSeq" id="WP_127738843.1">
    <property type="nucleotide sequence ID" value="NZ_CP196002.1"/>
</dbReference>
<protein>
    <submittedName>
        <fullName evidence="4">Phosphate/phosphite/phosphonate ABC transporter substrate-binding protein</fullName>
    </submittedName>
</protein>